<dbReference type="KEGG" id="lti:JW886_06435"/>
<name>A0AA45KF37_9LACT</name>
<sequence length="212" mass="23619">MKNKSRRRGKPSRVSALSKIILILALSWLALTYGKSITDRTVSDSKSAAEVKQMVQYNFIRDIAPLAQKNQQEYNILASVTIAQACLESNFGQSTLASKYHNLFGVKASGDVPTVTLDTQEYENDQWVTIQGQFRVYESYQAAVEAHSKLFVEGTTWNPNQYASVLTASDYTSAAKAIQTSGYATDPTYADKLIEMIETYQLENYDKVNPSA</sequence>
<dbReference type="SMART" id="SM00047">
    <property type="entry name" value="LYZ2"/>
    <property type="match status" value="1"/>
</dbReference>
<dbReference type="PANTHER" id="PTHR33308">
    <property type="entry name" value="PEPTIDOGLYCAN HYDROLASE FLGJ"/>
    <property type="match status" value="1"/>
</dbReference>
<reference evidence="4 5" key="1">
    <citation type="submission" date="2021-02" db="EMBL/GenBank/DDBJ databases">
        <title>Complete genome sequence of Lactococcus lactis strain K_LL004.</title>
        <authorList>
            <person name="Kim H.B."/>
        </authorList>
    </citation>
    <scope>NUCLEOTIDE SEQUENCE [LARGE SCALE GENOMIC DNA]</scope>
    <source>
        <strain evidence="4 5">K_LL004</strain>
    </source>
</reference>
<dbReference type="PRINTS" id="PR01002">
    <property type="entry name" value="FLGFLGJ"/>
</dbReference>
<protein>
    <submittedName>
        <fullName evidence="4">Glycoside hydrolase family 73 protein</fullName>
    </submittedName>
</protein>
<proteinExistence type="inferred from homology"/>
<dbReference type="InterPro" id="IPR051056">
    <property type="entry name" value="Glycosyl_Hydrolase_73"/>
</dbReference>
<accession>A0AA45KF37</accession>
<dbReference type="Gene3D" id="4.10.80.30">
    <property type="entry name" value="DNA polymerase, domain 6"/>
    <property type="match status" value="1"/>
</dbReference>
<dbReference type="PANTHER" id="PTHR33308:SF10">
    <property type="entry name" value="EXO-GLUCOSAMINIDASE LYTG"/>
    <property type="match status" value="1"/>
</dbReference>
<dbReference type="Gene3D" id="1.10.530.10">
    <property type="match status" value="1"/>
</dbReference>
<keyword evidence="5" id="KW-1185">Reference proteome</keyword>
<evidence type="ECO:0000313" key="5">
    <source>
        <dbReference type="Proteomes" id="UP000663608"/>
    </source>
</evidence>
<evidence type="ECO:0000259" key="3">
    <source>
        <dbReference type="SMART" id="SM00047"/>
    </source>
</evidence>
<dbReference type="EMBL" id="CP070872">
    <property type="protein sequence ID" value="QSE76104.1"/>
    <property type="molecule type" value="Genomic_DNA"/>
</dbReference>
<dbReference type="Proteomes" id="UP000663608">
    <property type="component" value="Chromosome"/>
</dbReference>
<dbReference type="GO" id="GO:0004040">
    <property type="term" value="F:amidase activity"/>
    <property type="evidence" value="ECO:0007669"/>
    <property type="project" value="InterPro"/>
</dbReference>
<gene>
    <name evidence="4" type="ORF">JW886_06435</name>
</gene>
<comment type="similarity">
    <text evidence="1">Belongs to the glycosyl hydrolase 73 family.</text>
</comment>
<dbReference type="RefSeq" id="WP_205871608.1">
    <property type="nucleotide sequence ID" value="NZ_CP070872.1"/>
</dbReference>
<evidence type="ECO:0000256" key="1">
    <source>
        <dbReference type="ARBA" id="ARBA00010266"/>
    </source>
</evidence>
<feature type="domain" description="Mannosyl-glycoprotein endo-beta-N-acetylglucosamidase-like" evidence="3">
    <location>
        <begin position="48"/>
        <end position="206"/>
    </location>
</feature>
<dbReference type="InterPro" id="IPR002901">
    <property type="entry name" value="MGlyc_endo_b_GlcNAc-like_dom"/>
</dbReference>
<evidence type="ECO:0000313" key="4">
    <source>
        <dbReference type="EMBL" id="QSE76104.1"/>
    </source>
</evidence>
<dbReference type="AlphaFoldDB" id="A0AA45KF37"/>
<dbReference type="Pfam" id="PF01832">
    <property type="entry name" value="Glucosaminidase"/>
    <property type="match status" value="1"/>
</dbReference>
<evidence type="ECO:0000256" key="2">
    <source>
        <dbReference type="ARBA" id="ARBA00022801"/>
    </source>
</evidence>
<keyword evidence="2 4" id="KW-0378">Hydrolase</keyword>
<organism evidence="4 5">
    <name type="scientific">Lactococcus taiwanensis</name>
    <dbReference type="NCBI Taxonomy" id="1151742"/>
    <lineage>
        <taxon>Bacteria</taxon>
        <taxon>Bacillati</taxon>
        <taxon>Bacillota</taxon>
        <taxon>Bacilli</taxon>
        <taxon>Lactobacillales</taxon>
        <taxon>Streptococcaceae</taxon>
        <taxon>Lactococcus</taxon>
    </lineage>
</organism>